<dbReference type="Pfam" id="PF13416">
    <property type="entry name" value="SBP_bac_8"/>
    <property type="match status" value="1"/>
</dbReference>
<dbReference type="GO" id="GO:0055052">
    <property type="term" value="C:ATP-binding cassette (ABC) transporter complex, substrate-binding subunit-containing"/>
    <property type="evidence" value="ECO:0007669"/>
    <property type="project" value="TreeGrafter"/>
</dbReference>
<evidence type="ECO:0000256" key="4">
    <source>
        <dbReference type="ARBA" id="ARBA00022729"/>
    </source>
</evidence>
<comment type="subcellular location">
    <subcellularLocation>
        <location evidence="5">Cell membrane</location>
        <topology evidence="5">Lipid-anchor</topology>
    </subcellularLocation>
</comment>
<feature type="signal peptide" evidence="5">
    <location>
        <begin position="1"/>
        <end position="21"/>
    </location>
</feature>
<gene>
    <name evidence="6" type="ORF">SAMN06264849_11193</name>
</gene>
<protein>
    <recommendedName>
        <fullName evidence="5">Maltodextrin-binding protein</fullName>
    </recommendedName>
</protein>
<dbReference type="Gene3D" id="3.40.190.10">
    <property type="entry name" value="Periplasmic binding protein-like II"/>
    <property type="match status" value="2"/>
</dbReference>
<dbReference type="PANTHER" id="PTHR30061">
    <property type="entry name" value="MALTOSE-BINDING PERIPLASMIC PROTEIN"/>
    <property type="match status" value="1"/>
</dbReference>
<comment type="similarity">
    <text evidence="1 5">Belongs to the bacterial solute-binding protein 1 family.</text>
</comment>
<dbReference type="InterPro" id="IPR006060">
    <property type="entry name" value="Maltose/Cyclodextrin-bd"/>
</dbReference>
<dbReference type="RefSeq" id="WP_142506480.1">
    <property type="nucleotide sequence ID" value="NZ_FXTI01000011.1"/>
</dbReference>
<evidence type="ECO:0000256" key="2">
    <source>
        <dbReference type="ARBA" id="ARBA00022448"/>
    </source>
</evidence>
<sequence>MKWKKMISYLTVVAMVGVLVACGPDRNRTGADGEESEKTEQLVIWENKESSMLNHTQKMAKEYEEKTGIKVKVVGVDLLKMQDKLTLDGPAGKGPDLVTWPHDRLGSTAITGLVQPIDIKQGLMDQYSESAIQAMTYDGKLYGLPYATESIALYYNKKLMKKIPKTWDELIQFAEENSKPSKKKYGFLFEGENFYYDYFLFDAMGGYVFRYQNGKYDVNDIGLNNKGSEEALKKIKELYEKKLIPQGLKADTVNGLFKEEKVAAVINGPWAIKDYESAGIDFGVIPLPKVEGKDPQTFIGVKGWYLSAFTNHKKASTDLMRFLSSKEALKKRYQATGEIPPHKELLQDPLIKDDSIVHSFSKQASQGTPMPNIPAMGQVWEPINNALSFVAQGKRSPEAALDESVKMIEEKIKAQKQ</sequence>
<accession>A0A521EZ13</accession>
<keyword evidence="2 5" id="KW-0813">Transport</keyword>
<dbReference type="GO" id="GO:0042956">
    <property type="term" value="P:maltodextrin transmembrane transport"/>
    <property type="evidence" value="ECO:0007669"/>
    <property type="project" value="TreeGrafter"/>
</dbReference>
<keyword evidence="7" id="KW-1185">Reference proteome</keyword>
<dbReference type="InterPro" id="IPR006059">
    <property type="entry name" value="SBP"/>
</dbReference>
<keyword evidence="4 5" id="KW-0732">Signal</keyword>
<reference evidence="6 7" key="1">
    <citation type="submission" date="2017-05" db="EMBL/GenBank/DDBJ databases">
        <authorList>
            <person name="Varghese N."/>
            <person name="Submissions S."/>
        </authorList>
    </citation>
    <scope>NUCLEOTIDE SEQUENCE [LARGE SCALE GENOMIC DNA]</scope>
    <source>
        <strain evidence="6 7">DSM 45474</strain>
    </source>
</reference>
<dbReference type="AlphaFoldDB" id="A0A521EZ13"/>
<keyword evidence="5" id="KW-0472">Membrane</keyword>
<evidence type="ECO:0000256" key="3">
    <source>
        <dbReference type="ARBA" id="ARBA00022597"/>
    </source>
</evidence>
<feature type="chain" id="PRO_5039759005" description="Maltodextrin-binding protein" evidence="5">
    <location>
        <begin position="22"/>
        <end position="417"/>
    </location>
</feature>
<evidence type="ECO:0000256" key="5">
    <source>
        <dbReference type="RuleBase" id="RU365005"/>
    </source>
</evidence>
<evidence type="ECO:0000313" key="6">
    <source>
        <dbReference type="EMBL" id="SMO89198.1"/>
    </source>
</evidence>
<proteinExistence type="inferred from homology"/>
<evidence type="ECO:0000313" key="7">
    <source>
        <dbReference type="Proteomes" id="UP000315636"/>
    </source>
</evidence>
<dbReference type="SUPFAM" id="SSF53850">
    <property type="entry name" value="Periplasmic binding protein-like II"/>
    <property type="match status" value="1"/>
</dbReference>
<keyword evidence="3 5" id="KW-0762">Sugar transport</keyword>
<name>A0A521EZ13_9BACL</name>
<dbReference type="Proteomes" id="UP000315636">
    <property type="component" value="Unassembled WGS sequence"/>
</dbReference>
<dbReference type="PRINTS" id="PR00181">
    <property type="entry name" value="MALTOSEBP"/>
</dbReference>
<evidence type="ECO:0000256" key="1">
    <source>
        <dbReference type="ARBA" id="ARBA00008520"/>
    </source>
</evidence>
<dbReference type="OrthoDB" id="9766758at2"/>
<dbReference type="PANTHER" id="PTHR30061:SF50">
    <property type="entry name" value="MALTOSE_MALTODEXTRIN-BINDING PERIPLASMIC PROTEIN"/>
    <property type="match status" value="1"/>
</dbReference>
<keyword evidence="5" id="KW-0449">Lipoprotein</keyword>
<keyword evidence="5" id="KW-1003">Cell membrane</keyword>
<dbReference type="GO" id="GO:0015768">
    <property type="term" value="P:maltose transport"/>
    <property type="evidence" value="ECO:0007669"/>
    <property type="project" value="TreeGrafter"/>
</dbReference>
<dbReference type="GO" id="GO:1901982">
    <property type="term" value="F:maltose binding"/>
    <property type="evidence" value="ECO:0007669"/>
    <property type="project" value="TreeGrafter"/>
</dbReference>
<dbReference type="GO" id="GO:0015144">
    <property type="term" value="F:carbohydrate transmembrane transporter activity"/>
    <property type="evidence" value="ECO:0007669"/>
    <property type="project" value="InterPro"/>
</dbReference>
<organism evidence="6 7">
    <name type="scientific">Melghirimyces algeriensis</name>
    <dbReference type="NCBI Taxonomy" id="910412"/>
    <lineage>
        <taxon>Bacteria</taxon>
        <taxon>Bacillati</taxon>
        <taxon>Bacillota</taxon>
        <taxon>Bacilli</taxon>
        <taxon>Bacillales</taxon>
        <taxon>Thermoactinomycetaceae</taxon>
        <taxon>Melghirimyces</taxon>
    </lineage>
</organism>
<dbReference type="PROSITE" id="PS51257">
    <property type="entry name" value="PROKAR_LIPOPROTEIN"/>
    <property type="match status" value="1"/>
</dbReference>
<dbReference type="EMBL" id="FXTI01000011">
    <property type="protein sequence ID" value="SMO89198.1"/>
    <property type="molecule type" value="Genomic_DNA"/>
</dbReference>